<dbReference type="SMART" id="SM00530">
    <property type="entry name" value="HTH_XRE"/>
    <property type="match status" value="1"/>
</dbReference>
<dbReference type="InterPro" id="IPR001387">
    <property type="entry name" value="Cro/C1-type_HTH"/>
</dbReference>
<dbReference type="SUPFAM" id="SSF47413">
    <property type="entry name" value="lambda repressor-like DNA-binding domains"/>
    <property type="match status" value="1"/>
</dbReference>
<dbReference type="CDD" id="cd00093">
    <property type="entry name" value="HTH_XRE"/>
    <property type="match status" value="1"/>
</dbReference>
<evidence type="ECO:0000313" key="2">
    <source>
        <dbReference type="EMBL" id="QWG08460.1"/>
    </source>
</evidence>
<dbReference type="RefSeq" id="WP_144072378.1">
    <property type="nucleotide sequence ID" value="NZ_CP076128.1"/>
</dbReference>
<keyword evidence="3" id="KW-1185">Reference proteome</keyword>
<protein>
    <recommendedName>
        <fullName evidence="1">HTH cro/C1-type domain-containing protein</fullName>
    </recommendedName>
</protein>
<feature type="domain" description="HTH cro/C1-type" evidence="1">
    <location>
        <begin position="64"/>
        <end position="118"/>
    </location>
</feature>
<evidence type="ECO:0000259" key="1">
    <source>
        <dbReference type="PROSITE" id="PS50943"/>
    </source>
</evidence>
<dbReference type="Proteomes" id="UP000682802">
    <property type="component" value="Chromosome 1"/>
</dbReference>
<organism evidence="2 3">
    <name type="scientific">Flammeovirga kamogawensis</name>
    <dbReference type="NCBI Taxonomy" id="373891"/>
    <lineage>
        <taxon>Bacteria</taxon>
        <taxon>Pseudomonadati</taxon>
        <taxon>Bacteroidota</taxon>
        <taxon>Cytophagia</taxon>
        <taxon>Cytophagales</taxon>
        <taxon>Flammeovirgaceae</taxon>
        <taxon>Flammeovirga</taxon>
    </lineage>
</organism>
<evidence type="ECO:0000313" key="3">
    <source>
        <dbReference type="Proteomes" id="UP000682802"/>
    </source>
</evidence>
<dbReference type="InterPro" id="IPR010982">
    <property type="entry name" value="Lambda_DNA-bd_dom_sf"/>
</dbReference>
<dbReference type="EMBL" id="CP076128">
    <property type="protein sequence ID" value="QWG08460.1"/>
    <property type="molecule type" value="Genomic_DNA"/>
</dbReference>
<proteinExistence type="predicted"/>
<reference evidence="2 3" key="1">
    <citation type="submission" date="2021-05" db="EMBL/GenBank/DDBJ databases">
        <title>Comparative genomic studies on the polysaccharide-degrading batcterial strains of the Flammeovirga genus.</title>
        <authorList>
            <person name="Zewei F."/>
            <person name="Zheng Z."/>
            <person name="Yu L."/>
            <person name="Ruyue G."/>
            <person name="Yanhong M."/>
            <person name="Yuanyuan C."/>
            <person name="Jingyan G."/>
            <person name="Wenjun H."/>
        </authorList>
    </citation>
    <scope>NUCLEOTIDE SEQUENCE [LARGE SCALE GENOMIC DNA]</scope>
    <source>
        <strain evidence="2 3">YS10</strain>
    </source>
</reference>
<sequence length="120" mass="13709">MIIETEKQYSVALEKMEELLLVTNDSMKSDHPDVLLLNMIADQIDLYEKENNHKVAEPSLIEYIEYKLAALNINRKEASNLLGVSASRFSDFMNGKKKLTITFAKSLHSKLGISYEIIMQ</sequence>
<dbReference type="Gene3D" id="1.10.260.40">
    <property type="entry name" value="lambda repressor-like DNA-binding domains"/>
    <property type="match status" value="1"/>
</dbReference>
<accession>A0ABX8GXZ8</accession>
<dbReference type="PROSITE" id="PS50943">
    <property type="entry name" value="HTH_CROC1"/>
    <property type="match status" value="1"/>
</dbReference>
<name>A0ABX8GXZ8_9BACT</name>
<gene>
    <name evidence="2" type="ORF">KM029_05855</name>
</gene>